<dbReference type="PANTHER" id="PTHR40660:SF1">
    <property type="entry name" value="5'-PHOSPHATE OXIDASE PUTATIVE DOMAIN-CONTAINING PROTEIN-RELATED"/>
    <property type="match status" value="1"/>
</dbReference>
<dbReference type="Pfam" id="PF01243">
    <property type="entry name" value="PNPOx_N"/>
    <property type="match status" value="1"/>
</dbReference>
<dbReference type="PANTHER" id="PTHR40660">
    <property type="entry name" value="5'-PHOSPHATE OXIDASE PUTATIVE DOMAIN-CONTAINING PROTEIN-RELATED"/>
    <property type="match status" value="1"/>
</dbReference>
<dbReference type="RefSeq" id="WP_221250696.1">
    <property type="nucleotide sequence ID" value="NZ_AP024355.1"/>
</dbReference>
<dbReference type="EMBL" id="AP024355">
    <property type="protein sequence ID" value="BCR03213.1"/>
    <property type="molecule type" value="Genomic_DNA"/>
</dbReference>
<evidence type="ECO:0000313" key="2">
    <source>
        <dbReference type="EMBL" id="BCR03213.1"/>
    </source>
</evidence>
<dbReference type="InterPro" id="IPR011576">
    <property type="entry name" value="Pyridox_Oxase_N"/>
</dbReference>
<accession>A0ABM8HNS8</accession>
<feature type="domain" description="Pyridoxamine 5'-phosphate oxidase N-terminal" evidence="1">
    <location>
        <begin position="15"/>
        <end position="111"/>
    </location>
</feature>
<reference evidence="2 3" key="1">
    <citation type="journal article" date="2016" name="C (Basel)">
        <title>Selective Growth of and Electricity Production by Marine Exoelectrogenic Bacteria in Self-Aggregated Hydrogel of Microbially Reduced Graphene Oxide.</title>
        <authorList>
            <person name="Yoshida N."/>
            <person name="Goto Y."/>
            <person name="Miyata Y."/>
        </authorList>
    </citation>
    <scope>NUCLEOTIDE SEQUENCE [LARGE SCALE GENOMIC DNA]</scope>
    <source>
        <strain evidence="2 3">NIT-T3</strain>
    </source>
</reference>
<dbReference type="InterPro" id="IPR012349">
    <property type="entry name" value="Split_barrel_FMN-bd"/>
</dbReference>
<name>A0ABM8HNS8_9BACT</name>
<protein>
    <recommendedName>
        <fullName evidence="1">Pyridoxamine 5'-phosphate oxidase N-terminal domain-containing protein</fullName>
    </recommendedName>
</protein>
<gene>
    <name evidence="2" type="ORF">DESUT3_02820</name>
</gene>
<evidence type="ECO:0000313" key="3">
    <source>
        <dbReference type="Proteomes" id="UP001319827"/>
    </source>
</evidence>
<dbReference type="SUPFAM" id="SSF50475">
    <property type="entry name" value="FMN-binding split barrel"/>
    <property type="match status" value="1"/>
</dbReference>
<keyword evidence="3" id="KW-1185">Reference proteome</keyword>
<dbReference type="Gene3D" id="2.30.110.10">
    <property type="entry name" value="Electron Transport, Fmn-binding Protein, Chain A"/>
    <property type="match status" value="1"/>
</dbReference>
<sequence length="139" mass="14508">MDFKQLAVLLEAAGRITTLSTVDEAGAPNAAVFGSVHLLGENTLALAMGENRSLHNLRSNPRAVLLVALPGPQVLSWRGARVYLELAGTATSGPLLEGMVKQVAEQAGSMAARMIRCAVTFRITAMRPLIDFPGAGPGG</sequence>
<dbReference type="Proteomes" id="UP001319827">
    <property type="component" value="Chromosome"/>
</dbReference>
<proteinExistence type="predicted"/>
<reference evidence="2 3" key="2">
    <citation type="journal article" date="2021" name="Int. J. Syst. Evol. Microbiol.">
        <title>Isolation and Polyphasic Characterization of Desulfuromonas versatilis sp. Nov., an Electrogenic Bacteria Capable of Versatile Metabolism Isolated from a Graphene Oxide-Reducing Enrichment Culture.</title>
        <authorList>
            <person name="Xie L."/>
            <person name="Yoshida N."/>
            <person name="Ishii S."/>
            <person name="Meng L."/>
        </authorList>
    </citation>
    <scope>NUCLEOTIDE SEQUENCE [LARGE SCALE GENOMIC DNA]</scope>
    <source>
        <strain evidence="2 3">NIT-T3</strain>
    </source>
</reference>
<evidence type="ECO:0000259" key="1">
    <source>
        <dbReference type="Pfam" id="PF01243"/>
    </source>
</evidence>
<organism evidence="2 3">
    <name type="scientific">Desulfuromonas versatilis</name>
    <dbReference type="NCBI Taxonomy" id="2802975"/>
    <lineage>
        <taxon>Bacteria</taxon>
        <taxon>Pseudomonadati</taxon>
        <taxon>Thermodesulfobacteriota</taxon>
        <taxon>Desulfuromonadia</taxon>
        <taxon>Desulfuromonadales</taxon>
        <taxon>Desulfuromonadaceae</taxon>
        <taxon>Desulfuromonas</taxon>
    </lineage>
</organism>